<accession>A0A9D1H0P8</accession>
<protein>
    <submittedName>
        <fullName evidence="2">Uncharacterized protein</fullName>
    </submittedName>
</protein>
<organism evidence="2 3">
    <name type="scientific">Candidatus Avipropionibacterium avicola</name>
    <dbReference type="NCBI Taxonomy" id="2840701"/>
    <lineage>
        <taxon>Bacteria</taxon>
        <taxon>Bacillati</taxon>
        <taxon>Actinomycetota</taxon>
        <taxon>Actinomycetes</taxon>
        <taxon>Propionibacteriales</taxon>
        <taxon>Propionibacteriaceae</taxon>
        <taxon>Propionibacteriaceae incertae sedis</taxon>
        <taxon>Candidatus Avipropionibacterium</taxon>
    </lineage>
</organism>
<keyword evidence="1" id="KW-0812">Transmembrane</keyword>
<reference evidence="2" key="1">
    <citation type="submission" date="2020-10" db="EMBL/GenBank/DDBJ databases">
        <authorList>
            <person name="Gilroy R."/>
        </authorList>
    </citation>
    <scope>NUCLEOTIDE SEQUENCE</scope>
    <source>
        <strain evidence="2">ChiGjej1B1-24693</strain>
    </source>
</reference>
<gene>
    <name evidence="2" type="ORF">IAA98_15820</name>
</gene>
<feature type="transmembrane region" description="Helical" evidence="1">
    <location>
        <begin position="74"/>
        <end position="101"/>
    </location>
</feature>
<evidence type="ECO:0000313" key="3">
    <source>
        <dbReference type="Proteomes" id="UP000886842"/>
    </source>
</evidence>
<dbReference type="EMBL" id="DVLP01000453">
    <property type="protein sequence ID" value="HIT77046.1"/>
    <property type="molecule type" value="Genomic_DNA"/>
</dbReference>
<reference evidence="2" key="2">
    <citation type="journal article" date="2021" name="PeerJ">
        <title>Extensive microbial diversity within the chicken gut microbiome revealed by metagenomics and culture.</title>
        <authorList>
            <person name="Gilroy R."/>
            <person name="Ravi A."/>
            <person name="Getino M."/>
            <person name="Pursley I."/>
            <person name="Horton D.L."/>
            <person name="Alikhan N.F."/>
            <person name="Baker D."/>
            <person name="Gharbi K."/>
            <person name="Hall N."/>
            <person name="Watson M."/>
            <person name="Adriaenssens E.M."/>
            <person name="Foster-Nyarko E."/>
            <person name="Jarju S."/>
            <person name="Secka A."/>
            <person name="Antonio M."/>
            <person name="Oren A."/>
            <person name="Chaudhuri R.R."/>
            <person name="La Ragione R."/>
            <person name="Hildebrand F."/>
            <person name="Pallen M.J."/>
        </authorList>
    </citation>
    <scope>NUCLEOTIDE SEQUENCE</scope>
    <source>
        <strain evidence="2">ChiGjej1B1-24693</strain>
    </source>
</reference>
<feature type="transmembrane region" description="Helical" evidence="1">
    <location>
        <begin position="40"/>
        <end position="62"/>
    </location>
</feature>
<name>A0A9D1H0P8_9ACTN</name>
<keyword evidence="1" id="KW-0472">Membrane</keyword>
<comment type="caution">
    <text evidence="2">The sequence shown here is derived from an EMBL/GenBank/DDBJ whole genome shotgun (WGS) entry which is preliminary data.</text>
</comment>
<evidence type="ECO:0000313" key="2">
    <source>
        <dbReference type="EMBL" id="HIT77046.1"/>
    </source>
</evidence>
<evidence type="ECO:0000256" key="1">
    <source>
        <dbReference type="SAM" id="Phobius"/>
    </source>
</evidence>
<dbReference type="AlphaFoldDB" id="A0A9D1H0P8"/>
<dbReference type="Proteomes" id="UP000886842">
    <property type="component" value="Unassembled WGS sequence"/>
</dbReference>
<proteinExistence type="predicted"/>
<keyword evidence="1" id="KW-1133">Transmembrane helix</keyword>
<sequence>MALSNPNLNGTTPLRVQPQVGEWGPREVVTARTKLRQRALMPLLVTAVLCGLVALGTFMFLQLQTGPMSRPAEIIVSIGVWVLPILLVASLVLAVVVWIIGRPYRDDGVTRS</sequence>